<keyword evidence="4 6" id="KW-1133">Transmembrane helix</keyword>
<dbReference type="Proteomes" id="UP000606730">
    <property type="component" value="Unassembled WGS sequence"/>
</dbReference>
<sequence>MAPGDLFAAQRGHLFLWVPVALACGIGIYFQLPWEPGSRHLMIFTGLALFLLTLGIWARSVAPVFCAIGFVLLGVVLISVRAQTVAAPVLEYRTYSLVEGRLIGVDRSLSDAPRLTLDNVIIAKLSGPMPAKLRVSLHGPLPSQPLLAGMRIRLTANLSPPSGPVEPGGFDFQRHAWFDRLGGVGYVRGEVEILPDKADSLPVAKQRQALSSYLHKQLPGETGAFAAAILAGDRSGISRERLDNLRDSNLAHLLAISGLHMGLLTGFVFALTRAGFALWPAFGLRVNSKKIAALVALIAAAGYLALSGANVATQRAFVMVAVMLLAVLLDRRAVTLRSVAIAALIILFLEPESLVEPGFQMSFAATTALVAVFGALQDWPDHWPQSPKWARPILGTVISSAVAGAATAPFAAAHFNQVAQFGLLANLLAVPLMGILVIPSAVLGLGLAPLGLGKVGFTLMGWGIEWILYVAQWVSSLEGAIWPVTTPNVAVLPLIALGGLFVIIWRGALRLAGFIPCAIAVGLWGISDRPIMLIADTASLYGVMTPSGRALSKAKGDGFSARSWLENDGDAGNPVIAHARLDWGPDPNWVQTEVLGKSVVLLKGRGWRERLDPACQQADWLIVPQWIRDRPNGKCSLLDRRTLARTGAIAVYDNNGKPRFVRANEGRAGRPWAQ</sequence>
<dbReference type="AlphaFoldDB" id="A0A917AE08"/>
<evidence type="ECO:0008006" key="11">
    <source>
        <dbReference type="Google" id="ProtNLM"/>
    </source>
</evidence>
<keyword evidence="5 6" id="KW-0472">Membrane</keyword>
<keyword evidence="2" id="KW-1003">Cell membrane</keyword>
<evidence type="ECO:0000259" key="7">
    <source>
        <dbReference type="Pfam" id="PF03772"/>
    </source>
</evidence>
<organism evidence="9 10">
    <name type="scientific">Actibacterium pelagium</name>
    <dbReference type="NCBI Taxonomy" id="2029103"/>
    <lineage>
        <taxon>Bacteria</taxon>
        <taxon>Pseudomonadati</taxon>
        <taxon>Pseudomonadota</taxon>
        <taxon>Alphaproteobacteria</taxon>
        <taxon>Rhodobacterales</taxon>
        <taxon>Roseobacteraceae</taxon>
        <taxon>Actibacterium</taxon>
    </lineage>
</organism>
<feature type="transmembrane region" description="Helical" evidence="6">
    <location>
        <begin position="357"/>
        <end position="377"/>
    </location>
</feature>
<dbReference type="Pfam" id="PF13567">
    <property type="entry name" value="DUF4131"/>
    <property type="match status" value="1"/>
</dbReference>
<feature type="transmembrane region" description="Helical" evidence="6">
    <location>
        <begin position="12"/>
        <end position="32"/>
    </location>
</feature>
<feature type="transmembrane region" description="Helical" evidence="6">
    <location>
        <begin position="334"/>
        <end position="351"/>
    </location>
</feature>
<reference evidence="9" key="1">
    <citation type="journal article" date="2014" name="Int. J. Syst. Evol. Microbiol.">
        <title>Complete genome sequence of Corynebacterium casei LMG S-19264T (=DSM 44701T), isolated from a smear-ripened cheese.</title>
        <authorList>
            <consortium name="US DOE Joint Genome Institute (JGI-PGF)"/>
            <person name="Walter F."/>
            <person name="Albersmeier A."/>
            <person name="Kalinowski J."/>
            <person name="Ruckert C."/>
        </authorList>
    </citation>
    <scope>NUCLEOTIDE SEQUENCE</scope>
    <source>
        <strain evidence="9">CGMCC 1.16012</strain>
    </source>
</reference>
<feature type="domain" description="ComEC/Rec2-related protein" evidence="7">
    <location>
        <begin position="230"/>
        <end position="506"/>
    </location>
</feature>
<dbReference type="NCBIfam" id="TIGR00360">
    <property type="entry name" value="ComEC_N-term"/>
    <property type="match status" value="1"/>
</dbReference>
<evidence type="ECO:0000259" key="8">
    <source>
        <dbReference type="Pfam" id="PF13567"/>
    </source>
</evidence>
<evidence type="ECO:0000313" key="10">
    <source>
        <dbReference type="Proteomes" id="UP000606730"/>
    </source>
</evidence>
<feature type="transmembrane region" description="Helical" evidence="6">
    <location>
        <begin position="291"/>
        <end position="306"/>
    </location>
</feature>
<proteinExistence type="predicted"/>
<dbReference type="PANTHER" id="PTHR30619:SF1">
    <property type="entry name" value="RECOMBINATION PROTEIN 2"/>
    <property type="match status" value="1"/>
</dbReference>
<dbReference type="InterPro" id="IPR004477">
    <property type="entry name" value="ComEC_N"/>
</dbReference>
<keyword evidence="3 6" id="KW-0812">Transmembrane</keyword>
<feature type="domain" description="DUF4131" evidence="8">
    <location>
        <begin position="41"/>
        <end position="190"/>
    </location>
</feature>
<feature type="transmembrane region" description="Helical" evidence="6">
    <location>
        <begin position="511"/>
        <end position="527"/>
    </location>
</feature>
<dbReference type="OrthoDB" id="9790149at2"/>
<feature type="transmembrane region" description="Helical" evidence="6">
    <location>
        <begin position="480"/>
        <end position="504"/>
    </location>
</feature>
<accession>A0A917AE08</accession>
<evidence type="ECO:0000256" key="3">
    <source>
        <dbReference type="ARBA" id="ARBA00022692"/>
    </source>
</evidence>
<dbReference type="RefSeq" id="WP_095596439.1">
    <property type="nucleotide sequence ID" value="NZ_BMKN01000001.1"/>
</dbReference>
<evidence type="ECO:0000256" key="2">
    <source>
        <dbReference type="ARBA" id="ARBA00022475"/>
    </source>
</evidence>
<comment type="caution">
    <text evidence="9">The sequence shown here is derived from an EMBL/GenBank/DDBJ whole genome shotgun (WGS) entry which is preliminary data.</text>
</comment>
<dbReference type="GO" id="GO:0005886">
    <property type="term" value="C:plasma membrane"/>
    <property type="evidence" value="ECO:0007669"/>
    <property type="project" value="UniProtKB-SubCell"/>
</dbReference>
<feature type="transmembrane region" description="Helical" evidence="6">
    <location>
        <begin position="250"/>
        <end position="271"/>
    </location>
</feature>
<dbReference type="EMBL" id="BMKN01000001">
    <property type="protein sequence ID" value="GGE41726.1"/>
    <property type="molecule type" value="Genomic_DNA"/>
</dbReference>
<dbReference type="Pfam" id="PF03772">
    <property type="entry name" value="Competence"/>
    <property type="match status" value="1"/>
</dbReference>
<evidence type="ECO:0000256" key="1">
    <source>
        <dbReference type="ARBA" id="ARBA00004651"/>
    </source>
</evidence>
<evidence type="ECO:0000313" key="9">
    <source>
        <dbReference type="EMBL" id="GGE41726.1"/>
    </source>
</evidence>
<feature type="transmembrane region" description="Helical" evidence="6">
    <location>
        <begin position="64"/>
        <end position="82"/>
    </location>
</feature>
<feature type="transmembrane region" description="Helical" evidence="6">
    <location>
        <begin position="423"/>
        <end position="448"/>
    </location>
</feature>
<dbReference type="InterPro" id="IPR025405">
    <property type="entry name" value="DUF4131"/>
</dbReference>
<name>A0A917AE08_9RHOB</name>
<evidence type="ECO:0000256" key="6">
    <source>
        <dbReference type="SAM" id="Phobius"/>
    </source>
</evidence>
<dbReference type="PANTHER" id="PTHR30619">
    <property type="entry name" value="DNA INTERNALIZATION/COMPETENCE PROTEIN COMEC/REC2"/>
    <property type="match status" value="1"/>
</dbReference>
<reference evidence="9" key="2">
    <citation type="submission" date="2020-09" db="EMBL/GenBank/DDBJ databases">
        <authorList>
            <person name="Sun Q."/>
            <person name="Zhou Y."/>
        </authorList>
    </citation>
    <scope>NUCLEOTIDE SEQUENCE</scope>
    <source>
        <strain evidence="9">CGMCC 1.16012</strain>
    </source>
</reference>
<feature type="transmembrane region" description="Helical" evidence="6">
    <location>
        <begin position="455"/>
        <end position="474"/>
    </location>
</feature>
<dbReference type="InterPro" id="IPR052159">
    <property type="entry name" value="Competence_DNA_uptake"/>
</dbReference>
<comment type="subcellular location">
    <subcellularLocation>
        <location evidence="1">Cell membrane</location>
        <topology evidence="1">Multi-pass membrane protein</topology>
    </subcellularLocation>
</comment>
<evidence type="ECO:0000256" key="4">
    <source>
        <dbReference type="ARBA" id="ARBA00022989"/>
    </source>
</evidence>
<keyword evidence="10" id="KW-1185">Reference proteome</keyword>
<evidence type="ECO:0000256" key="5">
    <source>
        <dbReference type="ARBA" id="ARBA00023136"/>
    </source>
</evidence>
<gene>
    <name evidence="9" type="ORF">GCM10011517_06670</name>
</gene>
<feature type="transmembrane region" description="Helical" evidence="6">
    <location>
        <begin position="389"/>
        <end position="411"/>
    </location>
</feature>
<protein>
    <recommendedName>
        <fullName evidence="11">Competence protein ComEC</fullName>
    </recommendedName>
</protein>